<accession>A0A1F4V2W6</accession>
<dbReference type="InterPro" id="IPR036373">
    <property type="entry name" value="Ribosomal_bL17_sf"/>
</dbReference>
<comment type="caution">
    <text evidence="7">The sequence shown here is derived from an EMBL/GenBank/DDBJ whole genome shotgun (WGS) entry which is preliminary data.</text>
</comment>
<evidence type="ECO:0000313" key="7">
    <source>
        <dbReference type="EMBL" id="OGC51544.1"/>
    </source>
</evidence>
<evidence type="ECO:0000256" key="4">
    <source>
        <dbReference type="HAMAP-Rule" id="MF_01368"/>
    </source>
</evidence>
<comment type="similarity">
    <text evidence="1 4 5">Belongs to the bacterial ribosomal protein bL17 family.</text>
</comment>
<dbReference type="NCBIfam" id="TIGR00059">
    <property type="entry name" value="L17"/>
    <property type="match status" value="1"/>
</dbReference>
<gene>
    <name evidence="4" type="primary">rplQ</name>
    <name evidence="7" type="ORF">A2W32_01025</name>
</gene>
<keyword evidence="3 4" id="KW-0687">Ribonucleoprotein</keyword>
<evidence type="ECO:0000256" key="5">
    <source>
        <dbReference type="RuleBase" id="RU000660"/>
    </source>
</evidence>
<sequence length="146" mass="16728">MLHRVKEKKLGRDAAHRKALIKNLSTSIIEYKQVVTTLAKAKYARPFVEKLVTKAKQNKNLKGQKFAEARLTTEKAVRALFDEIVPQFETRVGGYTRIVKLPQRGGDTAKMARFEFVIDKPKKTVAKKAKEEVKETNKTEEKEVKE</sequence>
<protein>
    <recommendedName>
        <fullName evidence="4">Large ribosomal subunit protein bL17</fullName>
    </recommendedName>
</protein>
<dbReference type="GO" id="GO:0003735">
    <property type="term" value="F:structural constituent of ribosome"/>
    <property type="evidence" value="ECO:0007669"/>
    <property type="project" value="InterPro"/>
</dbReference>
<evidence type="ECO:0000256" key="1">
    <source>
        <dbReference type="ARBA" id="ARBA00008777"/>
    </source>
</evidence>
<feature type="region of interest" description="Disordered" evidence="6">
    <location>
        <begin position="127"/>
        <end position="146"/>
    </location>
</feature>
<keyword evidence="2 4" id="KW-0689">Ribosomal protein</keyword>
<dbReference type="Proteomes" id="UP000177371">
    <property type="component" value="Unassembled WGS sequence"/>
</dbReference>
<evidence type="ECO:0000256" key="3">
    <source>
        <dbReference type="ARBA" id="ARBA00023274"/>
    </source>
</evidence>
<organism evidence="7 8">
    <name type="scientific">candidate division WWE3 bacterium RBG_16_37_10</name>
    <dbReference type="NCBI Taxonomy" id="1802610"/>
    <lineage>
        <taxon>Bacteria</taxon>
        <taxon>Katanobacteria</taxon>
    </lineage>
</organism>
<name>A0A1F4V2W6_UNCKA</name>
<dbReference type="EMBL" id="MEUT01000018">
    <property type="protein sequence ID" value="OGC51544.1"/>
    <property type="molecule type" value="Genomic_DNA"/>
</dbReference>
<dbReference type="PANTHER" id="PTHR14413:SF16">
    <property type="entry name" value="LARGE RIBOSOMAL SUBUNIT PROTEIN BL17M"/>
    <property type="match status" value="1"/>
</dbReference>
<dbReference type="GO" id="GO:0006412">
    <property type="term" value="P:translation"/>
    <property type="evidence" value="ECO:0007669"/>
    <property type="project" value="UniProtKB-UniRule"/>
</dbReference>
<dbReference type="GO" id="GO:0022625">
    <property type="term" value="C:cytosolic large ribosomal subunit"/>
    <property type="evidence" value="ECO:0007669"/>
    <property type="project" value="TreeGrafter"/>
</dbReference>
<dbReference type="PANTHER" id="PTHR14413">
    <property type="entry name" value="RIBOSOMAL PROTEIN L17"/>
    <property type="match status" value="1"/>
</dbReference>
<dbReference type="STRING" id="1802610.A2W32_01025"/>
<comment type="subunit">
    <text evidence="4">Part of the 50S ribosomal subunit. Contacts protein L32.</text>
</comment>
<evidence type="ECO:0000256" key="6">
    <source>
        <dbReference type="SAM" id="MobiDB-lite"/>
    </source>
</evidence>
<proteinExistence type="inferred from homology"/>
<dbReference type="Gene3D" id="3.90.1030.10">
    <property type="entry name" value="Ribosomal protein L17"/>
    <property type="match status" value="1"/>
</dbReference>
<evidence type="ECO:0000313" key="8">
    <source>
        <dbReference type="Proteomes" id="UP000177371"/>
    </source>
</evidence>
<dbReference type="Pfam" id="PF01196">
    <property type="entry name" value="Ribosomal_L17"/>
    <property type="match status" value="1"/>
</dbReference>
<dbReference type="SUPFAM" id="SSF64263">
    <property type="entry name" value="Prokaryotic ribosomal protein L17"/>
    <property type="match status" value="1"/>
</dbReference>
<dbReference type="AlphaFoldDB" id="A0A1F4V2W6"/>
<evidence type="ECO:0000256" key="2">
    <source>
        <dbReference type="ARBA" id="ARBA00022980"/>
    </source>
</evidence>
<reference evidence="7 8" key="1">
    <citation type="journal article" date="2016" name="Nat. Commun.">
        <title>Thousands of microbial genomes shed light on interconnected biogeochemical processes in an aquifer system.</title>
        <authorList>
            <person name="Anantharaman K."/>
            <person name="Brown C.T."/>
            <person name="Hug L.A."/>
            <person name="Sharon I."/>
            <person name="Castelle C.J."/>
            <person name="Probst A.J."/>
            <person name="Thomas B.C."/>
            <person name="Singh A."/>
            <person name="Wilkins M.J."/>
            <person name="Karaoz U."/>
            <person name="Brodie E.L."/>
            <person name="Williams K.H."/>
            <person name="Hubbard S.S."/>
            <person name="Banfield J.F."/>
        </authorList>
    </citation>
    <scope>NUCLEOTIDE SEQUENCE [LARGE SCALE GENOMIC DNA]</scope>
</reference>
<dbReference type="InterPro" id="IPR000456">
    <property type="entry name" value="Ribosomal_bL17"/>
</dbReference>
<dbReference type="HAMAP" id="MF_01368">
    <property type="entry name" value="Ribosomal_bL17"/>
    <property type="match status" value="1"/>
</dbReference>